<proteinExistence type="predicted"/>
<dbReference type="PANTHER" id="PTHR43603">
    <property type="entry name" value="COBW DOMAIN-CONTAINING PROTEIN DDB_G0274527"/>
    <property type="match status" value="1"/>
</dbReference>
<accession>A0A916R1I2</accession>
<evidence type="ECO:0000313" key="5">
    <source>
        <dbReference type="Proteomes" id="UP000628017"/>
    </source>
</evidence>
<dbReference type="Pfam" id="PF07683">
    <property type="entry name" value="CobW_C"/>
    <property type="match status" value="1"/>
</dbReference>
<reference evidence="4" key="1">
    <citation type="journal article" date="2014" name="Int. J. Syst. Evol. Microbiol.">
        <title>Complete genome sequence of Corynebacterium casei LMG S-19264T (=DSM 44701T), isolated from a smear-ripened cheese.</title>
        <authorList>
            <consortium name="US DOE Joint Genome Institute (JGI-PGF)"/>
            <person name="Walter F."/>
            <person name="Albersmeier A."/>
            <person name="Kalinowski J."/>
            <person name="Ruckert C."/>
        </authorList>
    </citation>
    <scope>NUCLEOTIDE SEQUENCE</scope>
    <source>
        <strain evidence="4">CGMCC 1.15880</strain>
    </source>
</reference>
<dbReference type="EMBL" id="BMKA01000004">
    <property type="protein sequence ID" value="GGA27692.1"/>
    <property type="molecule type" value="Genomic_DNA"/>
</dbReference>
<comment type="caution">
    <text evidence="4">The sequence shown here is derived from an EMBL/GenBank/DDBJ whole genome shotgun (WGS) entry which is preliminary data.</text>
</comment>
<evidence type="ECO:0000256" key="2">
    <source>
        <dbReference type="ARBA" id="ARBA00023186"/>
    </source>
</evidence>
<reference evidence="4" key="2">
    <citation type="submission" date="2020-09" db="EMBL/GenBank/DDBJ databases">
        <authorList>
            <person name="Sun Q."/>
            <person name="Zhou Y."/>
        </authorList>
    </citation>
    <scope>NUCLEOTIDE SEQUENCE</scope>
    <source>
        <strain evidence="4">CGMCC 1.15880</strain>
    </source>
</reference>
<protein>
    <recommendedName>
        <fullName evidence="3">CobW C-terminal domain-containing protein</fullName>
    </recommendedName>
</protein>
<evidence type="ECO:0000313" key="4">
    <source>
        <dbReference type="EMBL" id="GGA27692.1"/>
    </source>
</evidence>
<keyword evidence="2" id="KW-0143">Chaperone</keyword>
<keyword evidence="5" id="KW-1185">Reference proteome</keyword>
<dbReference type="SMART" id="SM00833">
    <property type="entry name" value="CobW_C"/>
    <property type="match status" value="1"/>
</dbReference>
<keyword evidence="1" id="KW-0547">Nucleotide-binding</keyword>
<dbReference type="InterPro" id="IPR036627">
    <property type="entry name" value="CobW-likC_sf"/>
</dbReference>
<dbReference type="InterPro" id="IPR011629">
    <property type="entry name" value="CobW-like_C"/>
</dbReference>
<sequence>MAATFEFRDTGLFHFEKAHDHPMWAKELYGFADHTRETEEYGVASFVYRARQPFVPEAIHAVLNGPMPGVIRAKGHFWLATRPDWVAEFSQHWIGPWGDRRQEIVFIGAGIG</sequence>
<dbReference type="Proteomes" id="UP000628017">
    <property type="component" value="Unassembled WGS sequence"/>
</dbReference>
<name>A0A916R1I2_9RHOB</name>
<dbReference type="AlphaFoldDB" id="A0A916R1I2"/>
<dbReference type="Gene3D" id="3.30.1220.10">
    <property type="entry name" value="CobW-like, C-terminal domain"/>
    <property type="match status" value="1"/>
</dbReference>
<dbReference type="PANTHER" id="PTHR43603:SF1">
    <property type="entry name" value="ZINC-REGULATED GTPASE METALLOPROTEIN ACTIVATOR 1"/>
    <property type="match status" value="1"/>
</dbReference>
<dbReference type="GO" id="GO:0000166">
    <property type="term" value="F:nucleotide binding"/>
    <property type="evidence" value="ECO:0007669"/>
    <property type="project" value="UniProtKB-KW"/>
</dbReference>
<feature type="domain" description="CobW C-terminal" evidence="3">
    <location>
        <begin position="43"/>
        <end position="112"/>
    </location>
</feature>
<evidence type="ECO:0000259" key="3">
    <source>
        <dbReference type="SMART" id="SM00833"/>
    </source>
</evidence>
<evidence type="ECO:0000256" key="1">
    <source>
        <dbReference type="ARBA" id="ARBA00022741"/>
    </source>
</evidence>
<dbReference type="SUPFAM" id="SSF90002">
    <property type="entry name" value="Hypothetical protein YjiA, C-terminal domain"/>
    <property type="match status" value="1"/>
</dbReference>
<dbReference type="InterPro" id="IPR051927">
    <property type="entry name" value="Zn_Chap_cDPG_Synth"/>
</dbReference>
<gene>
    <name evidence="4" type="ORF">GCM10011498_30980</name>
</gene>
<organism evidence="4 5">
    <name type="scientific">Neptunicoccus cionae</name>
    <dbReference type="NCBI Taxonomy" id="2035344"/>
    <lineage>
        <taxon>Bacteria</taxon>
        <taxon>Pseudomonadati</taxon>
        <taxon>Pseudomonadota</taxon>
        <taxon>Alphaproteobacteria</taxon>
        <taxon>Rhodobacterales</taxon>
        <taxon>Paracoccaceae</taxon>
        <taxon>Neptunicoccus</taxon>
    </lineage>
</organism>